<comment type="caution">
    <text evidence="1">The sequence shown here is derived from an EMBL/GenBank/DDBJ whole genome shotgun (WGS) entry which is preliminary data.</text>
</comment>
<organism evidence="1 2">
    <name type="scientific">Antrihabitans cavernicola</name>
    <dbReference type="NCBI Taxonomy" id="2495913"/>
    <lineage>
        <taxon>Bacteria</taxon>
        <taxon>Bacillati</taxon>
        <taxon>Actinomycetota</taxon>
        <taxon>Actinomycetes</taxon>
        <taxon>Mycobacteriales</taxon>
        <taxon>Nocardiaceae</taxon>
        <taxon>Antrihabitans</taxon>
    </lineage>
</organism>
<dbReference type="RefSeq" id="WP_149432653.1">
    <property type="nucleotide sequence ID" value="NZ_VLNY01000016.1"/>
</dbReference>
<gene>
    <name evidence="1" type="ORF">FOY51_23205</name>
</gene>
<evidence type="ECO:0000313" key="1">
    <source>
        <dbReference type="EMBL" id="KAA0018948.1"/>
    </source>
</evidence>
<name>A0A5A7S377_9NOCA</name>
<dbReference type="AlphaFoldDB" id="A0A5A7S377"/>
<dbReference type="EMBL" id="VLNY01000016">
    <property type="protein sequence ID" value="KAA0018948.1"/>
    <property type="molecule type" value="Genomic_DNA"/>
</dbReference>
<keyword evidence="2" id="KW-1185">Reference proteome</keyword>
<sequence>MTMTGDGIDDRTDRSYAAARRAIIRAHHPDVGGSAERLAAELARLDRRLGPAAVHEDLRPRLRRRIARGARSVRTRLPRKVPGSKRYFSI</sequence>
<dbReference type="Proteomes" id="UP000322244">
    <property type="component" value="Unassembled WGS sequence"/>
</dbReference>
<proteinExistence type="predicted"/>
<accession>A0A5A7S377</accession>
<protein>
    <submittedName>
        <fullName evidence="1">Uncharacterized protein</fullName>
    </submittedName>
</protein>
<evidence type="ECO:0000313" key="2">
    <source>
        <dbReference type="Proteomes" id="UP000322244"/>
    </source>
</evidence>
<reference evidence="1 2" key="1">
    <citation type="submission" date="2019-07" db="EMBL/GenBank/DDBJ databases">
        <title>Rhodococcus cavernicolus sp. nov., isolated from a cave.</title>
        <authorList>
            <person name="Lee S.D."/>
        </authorList>
    </citation>
    <scope>NUCLEOTIDE SEQUENCE [LARGE SCALE GENOMIC DNA]</scope>
    <source>
        <strain evidence="1 2">C1-24</strain>
    </source>
</reference>